<protein>
    <submittedName>
        <fullName evidence="2">DUF3558 domain-containing protein</fullName>
    </submittedName>
</protein>
<evidence type="ECO:0000256" key="1">
    <source>
        <dbReference type="SAM" id="MobiDB-lite"/>
    </source>
</evidence>
<dbReference type="AlphaFoldDB" id="A0A3M2LGX0"/>
<accession>A0A3M2LGX0</accession>
<dbReference type="Proteomes" id="UP000278673">
    <property type="component" value="Unassembled WGS sequence"/>
</dbReference>
<keyword evidence="3" id="KW-1185">Reference proteome</keyword>
<comment type="caution">
    <text evidence="2">The sequence shown here is derived from an EMBL/GenBank/DDBJ whole genome shotgun (WGS) entry which is preliminary data.</text>
</comment>
<name>A0A3M2LGX0_9ACTN</name>
<reference evidence="2 3" key="1">
    <citation type="submission" date="2018-10" db="EMBL/GenBank/DDBJ databases">
        <title>Isolation, diversity and antifungal activity of actinobacteria from wheat.</title>
        <authorList>
            <person name="Han C."/>
        </authorList>
    </citation>
    <scope>NUCLEOTIDE SEQUENCE [LARGE SCALE GENOMIC DNA]</scope>
    <source>
        <strain evidence="2 3">NEAU-YY642</strain>
    </source>
</reference>
<evidence type="ECO:0000313" key="3">
    <source>
        <dbReference type="Proteomes" id="UP000278673"/>
    </source>
</evidence>
<feature type="region of interest" description="Disordered" evidence="1">
    <location>
        <begin position="1"/>
        <end position="52"/>
    </location>
</feature>
<sequence length="336" mass="33982">MALLAGCSSGGTIDPAGPAGDDAGGGAEATEDGGRGTPGEEESEEPAALPGFDECGLFQPAELADTLGVPTLYITGRSIGPRAQGGRLAGCGYYAEDVPGFSGLWVHLVAGTEEGEFFAAFEGSDTGPVEGLGDRAEVLALTAPGGAVRSRELRAIDGDLGLVVSYTYDEAPGGMPAIPDAELGEAVATIAFEALERAPEELVIPDGEPEGPCAQVDLAHAAEVIGEEPAAVRTVMNDAGGLRCDFAGDEASLGVVVYTDPTFVENWAPPAEEFNAPEIGDGARLDTSQGYLESRVVSGNRVLVVSATYTEAVGVPTTPGARESELVAAVAEAVGG</sequence>
<proteinExistence type="predicted"/>
<gene>
    <name evidence="2" type="ORF">EBN88_21825</name>
</gene>
<evidence type="ECO:0000313" key="2">
    <source>
        <dbReference type="EMBL" id="RMI36326.1"/>
    </source>
</evidence>
<organism evidence="2 3">
    <name type="scientific">Streptomyces triticirhizae</name>
    <dbReference type="NCBI Taxonomy" id="2483353"/>
    <lineage>
        <taxon>Bacteria</taxon>
        <taxon>Bacillati</taxon>
        <taxon>Actinomycetota</taxon>
        <taxon>Actinomycetes</taxon>
        <taxon>Kitasatosporales</taxon>
        <taxon>Streptomycetaceae</taxon>
        <taxon>Streptomyces</taxon>
    </lineage>
</organism>
<feature type="compositionally biased region" description="Low complexity" evidence="1">
    <location>
        <begin position="10"/>
        <end position="21"/>
    </location>
</feature>
<dbReference type="EMBL" id="RFFJ01000147">
    <property type="protein sequence ID" value="RMI36326.1"/>
    <property type="molecule type" value="Genomic_DNA"/>
</dbReference>